<proteinExistence type="predicted"/>
<dbReference type="PROSITE" id="PS51257">
    <property type="entry name" value="PROKAR_LIPOPROTEIN"/>
    <property type="match status" value="1"/>
</dbReference>
<dbReference type="GO" id="GO:0042597">
    <property type="term" value="C:periplasmic space"/>
    <property type="evidence" value="ECO:0007669"/>
    <property type="project" value="UniProtKB-ARBA"/>
</dbReference>
<evidence type="ECO:0000256" key="1">
    <source>
        <dbReference type="SAM" id="SignalP"/>
    </source>
</evidence>
<reference evidence="3 4" key="1">
    <citation type="submission" date="2020-08" db="EMBL/GenBank/DDBJ databases">
        <title>Sequencing the genomes of 1000 actinobacteria strains.</title>
        <authorList>
            <person name="Klenk H.-P."/>
        </authorList>
    </citation>
    <scope>NUCLEOTIDE SEQUENCE [LARGE SCALE GENOMIC DNA]</scope>
    <source>
        <strain evidence="3 4">DSM 17294</strain>
    </source>
</reference>
<dbReference type="Gene3D" id="3.90.76.10">
    <property type="entry name" value="Dipeptide-binding Protein, Domain 1"/>
    <property type="match status" value="1"/>
</dbReference>
<evidence type="ECO:0000313" key="4">
    <source>
        <dbReference type="Proteomes" id="UP000558997"/>
    </source>
</evidence>
<evidence type="ECO:0000259" key="2">
    <source>
        <dbReference type="Pfam" id="PF00496"/>
    </source>
</evidence>
<dbReference type="GO" id="GO:1904680">
    <property type="term" value="F:peptide transmembrane transporter activity"/>
    <property type="evidence" value="ECO:0007669"/>
    <property type="project" value="TreeGrafter"/>
</dbReference>
<evidence type="ECO:0000313" key="3">
    <source>
        <dbReference type="EMBL" id="MBB5983719.1"/>
    </source>
</evidence>
<dbReference type="EMBL" id="JACHNF010000001">
    <property type="protein sequence ID" value="MBB5983719.1"/>
    <property type="molecule type" value="Genomic_DNA"/>
</dbReference>
<dbReference type="Gene3D" id="3.40.190.10">
    <property type="entry name" value="Periplasmic binding protein-like II"/>
    <property type="match status" value="1"/>
</dbReference>
<dbReference type="InterPro" id="IPR030678">
    <property type="entry name" value="Peptide/Ni-bd"/>
</dbReference>
<organism evidence="3 4">
    <name type="scientific">Kribbella solani</name>
    <dbReference type="NCBI Taxonomy" id="236067"/>
    <lineage>
        <taxon>Bacteria</taxon>
        <taxon>Bacillati</taxon>
        <taxon>Actinomycetota</taxon>
        <taxon>Actinomycetes</taxon>
        <taxon>Propionibacteriales</taxon>
        <taxon>Kribbellaceae</taxon>
        <taxon>Kribbella</taxon>
    </lineage>
</organism>
<keyword evidence="4" id="KW-1185">Reference proteome</keyword>
<dbReference type="GO" id="GO:0043190">
    <property type="term" value="C:ATP-binding cassette (ABC) transporter complex"/>
    <property type="evidence" value="ECO:0007669"/>
    <property type="project" value="InterPro"/>
</dbReference>
<dbReference type="RefSeq" id="WP_184841938.1">
    <property type="nucleotide sequence ID" value="NZ_BAAAVN010000012.1"/>
</dbReference>
<sequence length="547" mass="58493">MRTERARRPAAVAVVLLLTASCGFRSADAPAGSAVATQQLVTTTAAGTEAVDSITWALYRDPTSIDPITTGDYPELTVTSLLCESLFRQQPDGSLGPGLATKIDYPDPLKAVITLRQGVTFSDGTPMTAADVVFSIGRNRDPKAGGYWAPVFARVKSVVATDDHTVQLTLTEPDYWLQSALSFAAGDIVSKAAVTRAGKTYGTPKGGAVCTGPYKLKKWQPGDALTVERNDRYWNADVRPRVREIKFKGIPDESTLASGLQTGEVDGAYLELPVSSLDQLKKSEAVRIYRGPSFLVDAFIVADTDRGILKDPRVRQALSLAFDRDSYITSLYRGTAQPSRALGSPGTWGAQKATFEAAWQRLPEPTVDIAKAKSLIEAAGVSGQTITIGMSSEINKLVTEANAFKSAAEKIGLKVKLTSFSANAYGSLFLDQKARAQVDGFFTTNFPNWADPARLYATLAVPGAEQDYGAYRNPEVAGLLQKARGSADPATRADLTVQAQDILVKELPWIPIVAPDTVLVLNKKLSGATVSSQHFSAPWATGLGGVK</sequence>
<protein>
    <submittedName>
        <fullName evidence="3">Peptide/nickel transport system substrate-binding protein</fullName>
    </submittedName>
</protein>
<dbReference type="SUPFAM" id="SSF53850">
    <property type="entry name" value="Periplasmic binding protein-like II"/>
    <property type="match status" value="1"/>
</dbReference>
<dbReference type="PIRSF" id="PIRSF002741">
    <property type="entry name" value="MppA"/>
    <property type="match status" value="1"/>
</dbReference>
<dbReference type="AlphaFoldDB" id="A0A841DZW7"/>
<comment type="caution">
    <text evidence="3">The sequence shown here is derived from an EMBL/GenBank/DDBJ whole genome shotgun (WGS) entry which is preliminary data.</text>
</comment>
<feature type="chain" id="PRO_5032746248" evidence="1">
    <location>
        <begin position="28"/>
        <end position="547"/>
    </location>
</feature>
<feature type="domain" description="Solute-binding protein family 5" evidence="2">
    <location>
        <begin position="96"/>
        <end position="460"/>
    </location>
</feature>
<name>A0A841DZW7_9ACTN</name>
<feature type="signal peptide" evidence="1">
    <location>
        <begin position="1"/>
        <end position="27"/>
    </location>
</feature>
<dbReference type="InterPro" id="IPR039424">
    <property type="entry name" value="SBP_5"/>
</dbReference>
<keyword evidence="1" id="KW-0732">Signal</keyword>
<dbReference type="Proteomes" id="UP000558997">
    <property type="component" value="Unassembled WGS sequence"/>
</dbReference>
<dbReference type="PANTHER" id="PTHR30290">
    <property type="entry name" value="PERIPLASMIC BINDING COMPONENT OF ABC TRANSPORTER"/>
    <property type="match status" value="1"/>
</dbReference>
<dbReference type="Gene3D" id="3.10.105.10">
    <property type="entry name" value="Dipeptide-binding Protein, Domain 3"/>
    <property type="match status" value="1"/>
</dbReference>
<dbReference type="GO" id="GO:0015833">
    <property type="term" value="P:peptide transport"/>
    <property type="evidence" value="ECO:0007669"/>
    <property type="project" value="TreeGrafter"/>
</dbReference>
<dbReference type="InterPro" id="IPR000914">
    <property type="entry name" value="SBP_5_dom"/>
</dbReference>
<accession>A0A841DZW7</accession>
<dbReference type="Pfam" id="PF00496">
    <property type="entry name" value="SBP_bac_5"/>
    <property type="match status" value="1"/>
</dbReference>
<dbReference type="CDD" id="cd00995">
    <property type="entry name" value="PBP2_NikA_DppA_OppA_like"/>
    <property type="match status" value="1"/>
</dbReference>
<gene>
    <name evidence="3" type="ORF">HDA44_007060</name>
</gene>